<proteinExistence type="predicted"/>
<dbReference type="EMBL" id="CAMGYJ010000011">
    <property type="protein sequence ID" value="CAI0625739.1"/>
    <property type="molecule type" value="Genomic_DNA"/>
</dbReference>
<organism evidence="1 2">
    <name type="scientific">Linum tenue</name>
    <dbReference type="NCBI Taxonomy" id="586396"/>
    <lineage>
        <taxon>Eukaryota</taxon>
        <taxon>Viridiplantae</taxon>
        <taxon>Streptophyta</taxon>
        <taxon>Embryophyta</taxon>
        <taxon>Tracheophyta</taxon>
        <taxon>Spermatophyta</taxon>
        <taxon>Magnoliopsida</taxon>
        <taxon>eudicotyledons</taxon>
        <taxon>Gunneridae</taxon>
        <taxon>Pentapetalae</taxon>
        <taxon>rosids</taxon>
        <taxon>fabids</taxon>
        <taxon>Malpighiales</taxon>
        <taxon>Linaceae</taxon>
        <taxon>Linum</taxon>
    </lineage>
</organism>
<sequence length="43" mass="5047">MDVMSPERNQRALARSALFKSSDPAIKAERIWLQKHRYHAVTH</sequence>
<protein>
    <submittedName>
        <fullName evidence="1">Uncharacterized protein</fullName>
    </submittedName>
</protein>
<gene>
    <name evidence="1" type="ORF">LITE_LOCUS50563</name>
</gene>
<evidence type="ECO:0000313" key="1">
    <source>
        <dbReference type="EMBL" id="CAI0625739.1"/>
    </source>
</evidence>
<dbReference type="Proteomes" id="UP001154282">
    <property type="component" value="Unassembled WGS sequence"/>
</dbReference>
<reference evidence="1" key="1">
    <citation type="submission" date="2022-08" db="EMBL/GenBank/DDBJ databases">
        <authorList>
            <person name="Gutierrez-Valencia J."/>
        </authorList>
    </citation>
    <scope>NUCLEOTIDE SEQUENCE</scope>
</reference>
<feature type="non-terminal residue" evidence="1">
    <location>
        <position position="43"/>
    </location>
</feature>
<dbReference type="AlphaFoldDB" id="A0AAV0RXX6"/>
<comment type="caution">
    <text evidence="1">The sequence shown here is derived from an EMBL/GenBank/DDBJ whole genome shotgun (WGS) entry which is preliminary data.</text>
</comment>
<name>A0AAV0RXX6_9ROSI</name>
<evidence type="ECO:0000313" key="2">
    <source>
        <dbReference type="Proteomes" id="UP001154282"/>
    </source>
</evidence>
<keyword evidence="2" id="KW-1185">Reference proteome</keyword>
<accession>A0AAV0RXX6</accession>